<keyword evidence="1" id="KW-1133">Transmembrane helix</keyword>
<reference evidence="2" key="1">
    <citation type="submission" date="2014-12" db="EMBL/GenBank/DDBJ databases">
        <title>Insight into the proteome of Arion vulgaris.</title>
        <authorList>
            <person name="Aradska J."/>
            <person name="Bulat T."/>
            <person name="Smidak R."/>
            <person name="Sarate P."/>
            <person name="Gangsoo J."/>
            <person name="Sialana F."/>
            <person name="Bilban M."/>
            <person name="Lubec G."/>
        </authorList>
    </citation>
    <scope>NUCLEOTIDE SEQUENCE</scope>
    <source>
        <tissue evidence="2">Skin</tissue>
    </source>
</reference>
<organism evidence="2">
    <name type="scientific">Arion vulgaris</name>
    <dbReference type="NCBI Taxonomy" id="1028688"/>
    <lineage>
        <taxon>Eukaryota</taxon>
        <taxon>Metazoa</taxon>
        <taxon>Spiralia</taxon>
        <taxon>Lophotrochozoa</taxon>
        <taxon>Mollusca</taxon>
        <taxon>Gastropoda</taxon>
        <taxon>Heterobranchia</taxon>
        <taxon>Euthyneura</taxon>
        <taxon>Panpulmonata</taxon>
        <taxon>Eupulmonata</taxon>
        <taxon>Stylommatophora</taxon>
        <taxon>Helicina</taxon>
        <taxon>Arionoidea</taxon>
        <taxon>Arionidae</taxon>
        <taxon>Arion</taxon>
    </lineage>
</organism>
<proteinExistence type="predicted"/>
<dbReference type="EMBL" id="HACG01011894">
    <property type="protein sequence ID" value="CEK58759.1"/>
    <property type="molecule type" value="Transcribed_RNA"/>
</dbReference>
<feature type="transmembrane region" description="Helical" evidence="1">
    <location>
        <begin position="60"/>
        <end position="83"/>
    </location>
</feature>
<gene>
    <name evidence="2" type="primary">ORF34115</name>
</gene>
<keyword evidence="1" id="KW-0472">Membrane</keyword>
<evidence type="ECO:0000256" key="1">
    <source>
        <dbReference type="SAM" id="Phobius"/>
    </source>
</evidence>
<feature type="non-terminal residue" evidence="2">
    <location>
        <position position="169"/>
    </location>
</feature>
<name>A0A0B6YR55_9EUPU</name>
<dbReference type="AlphaFoldDB" id="A0A0B6YR55"/>
<protein>
    <submittedName>
        <fullName evidence="2">Uncharacterized protein</fullName>
    </submittedName>
</protein>
<keyword evidence="1" id="KW-0812">Transmembrane</keyword>
<sequence>MADNASDVIDGMKEAIKGRNSKTVDFAARLATFVSLLVTTINTIADIVTSFNNDLIYDGVVGIVLVCCVHLPSVIVTLLMMFLKTKLMALWEKCYQATLKKCCKARDYTIRDTEDTEVLLWCKYIGPSPSLSFKNDRTDIVVNNEHFQIIWTQTWTKKPKEEKKQPAIN</sequence>
<feature type="transmembrane region" description="Helical" evidence="1">
    <location>
        <begin position="26"/>
        <end position="48"/>
    </location>
</feature>
<accession>A0A0B6YR55</accession>
<evidence type="ECO:0000313" key="2">
    <source>
        <dbReference type="EMBL" id="CEK58759.1"/>
    </source>
</evidence>